<gene>
    <name evidence="1" type="ORF">ICC18_01545</name>
</gene>
<dbReference type="EMBL" id="JACVVD010000001">
    <property type="protein sequence ID" value="MBD0378806.1"/>
    <property type="molecule type" value="Genomic_DNA"/>
</dbReference>
<dbReference type="RefSeq" id="WP_188172617.1">
    <property type="nucleotide sequence ID" value="NZ_JACVVD010000001.1"/>
</dbReference>
<dbReference type="Proteomes" id="UP000650466">
    <property type="component" value="Unassembled WGS sequence"/>
</dbReference>
<accession>A0A926QGU3</accession>
<keyword evidence="2" id="KW-1185">Reference proteome</keyword>
<comment type="caution">
    <text evidence="1">The sequence shown here is derived from an EMBL/GenBank/DDBJ whole genome shotgun (WGS) entry which is preliminary data.</text>
</comment>
<evidence type="ECO:0000313" key="1">
    <source>
        <dbReference type="EMBL" id="MBD0378806.1"/>
    </source>
</evidence>
<dbReference type="AlphaFoldDB" id="A0A926QGU3"/>
<evidence type="ECO:0000313" key="2">
    <source>
        <dbReference type="Proteomes" id="UP000650466"/>
    </source>
</evidence>
<sequence>MQIKKKNDIDIILDNFSSIAEWDHTGKKLYLVFPDRKRGGQWTLMRYDDNRYSVHGLGQEYLDEAELFFDERDSIISFLWDNRAAFNASLKVAR</sequence>
<name>A0A926QGU3_9BACL</name>
<protein>
    <submittedName>
        <fullName evidence="1">Uncharacterized protein</fullName>
    </submittedName>
</protein>
<organism evidence="1 2">
    <name type="scientific">Paenibacillus sedimenti</name>
    <dbReference type="NCBI Taxonomy" id="2770274"/>
    <lineage>
        <taxon>Bacteria</taxon>
        <taxon>Bacillati</taxon>
        <taxon>Bacillota</taxon>
        <taxon>Bacilli</taxon>
        <taxon>Bacillales</taxon>
        <taxon>Paenibacillaceae</taxon>
        <taxon>Paenibacillus</taxon>
    </lineage>
</organism>
<reference evidence="1" key="1">
    <citation type="submission" date="2020-09" db="EMBL/GenBank/DDBJ databases">
        <title>Draft Genome Sequence of Paenibacillus sp. WST5.</title>
        <authorList>
            <person name="Bao Z."/>
        </authorList>
    </citation>
    <scope>NUCLEOTIDE SEQUENCE</scope>
    <source>
        <strain evidence="1">WST5</strain>
    </source>
</reference>
<proteinExistence type="predicted"/>